<proteinExistence type="predicted"/>
<dbReference type="OrthoDB" id="459969at2"/>
<dbReference type="Gene3D" id="3.30.1050.10">
    <property type="entry name" value="SCP2 sterol-binding domain"/>
    <property type="match status" value="1"/>
</dbReference>
<protein>
    <submittedName>
        <fullName evidence="1">SCP-2 sterol transfer family protein</fullName>
    </submittedName>
</protein>
<sequence>MAELFSPEWMQAYKDQWNAEPELADALAKINFNSAIAYGFKREDKPKGILIVKEGRAVEAGIYEGQELNWDLRADLKDWEKWLKNGLNMMSLSAAYMQGKLKFAVGDYGAMIKDPRMVGPFLKSFAVMGRV</sequence>
<dbReference type="RefSeq" id="WP_073600541.1">
    <property type="nucleotide sequence ID" value="NZ_MRCB01000021.1"/>
</dbReference>
<dbReference type="Proteomes" id="UP000186868">
    <property type="component" value="Unassembled WGS sequence"/>
</dbReference>
<accession>A0A1U7HCN7</accession>
<dbReference type="InterPro" id="IPR036527">
    <property type="entry name" value="SCP2_sterol-bd_dom_sf"/>
</dbReference>
<comment type="caution">
    <text evidence="1">The sequence shown here is derived from an EMBL/GenBank/DDBJ whole genome shotgun (WGS) entry which is preliminary data.</text>
</comment>
<dbReference type="SUPFAM" id="SSF55718">
    <property type="entry name" value="SCP-like"/>
    <property type="match status" value="1"/>
</dbReference>
<gene>
    <name evidence="1" type="ORF">NIES593_16025</name>
</gene>
<dbReference type="EMBL" id="MRCB01000021">
    <property type="protein sequence ID" value="OKH21305.1"/>
    <property type="molecule type" value="Genomic_DNA"/>
</dbReference>
<name>A0A1U7HCN7_9CYAN</name>
<keyword evidence="2" id="KW-1185">Reference proteome</keyword>
<evidence type="ECO:0000313" key="1">
    <source>
        <dbReference type="EMBL" id="OKH21305.1"/>
    </source>
</evidence>
<dbReference type="STRING" id="1921803.NIES593_16025"/>
<reference evidence="1 2" key="1">
    <citation type="submission" date="2016-11" db="EMBL/GenBank/DDBJ databases">
        <title>Draft Genome Sequences of Nine Cyanobacterial Strains from Diverse Habitats.</title>
        <authorList>
            <person name="Zhu T."/>
            <person name="Hou S."/>
            <person name="Lu X."/>
            <person name="Hess W.R."/>
        </authorList>
    </citation>
    <scope>NUCLEOTIDE SEQUENCE [LARGE SCALE GENOMIC DNA]</scope>
    <source>
        <strain evidence="1 2">NIES-593</strain>
    </source>
</reference>
<dbReference type="AlphaFoldDB" id="A0A1U7HCN7"/>
<evidence type="ECO:0000313" key="2">
    <source>
        <dbReference type="Proteomes" id="UP000186868"/>
    </source>
</evidence>
<organism evidence="1 2">
    <name type="scientific">Hydrococcus rivularis NIES-593</name>
    <dbReference type="NCBI Taxonomy" id="1921803"/>
    <lineage>
        <taxon>Bacteria</taxon>
        <taxon>Bacillati</taxon>
        <taxon>Cyanobacteriota</taxon>
        <taxon>Cyanophyceae</taxon>
        <taxon>Pleurocapsales</taxon>
        <taxon>Hydrococcaceae</taxon>
        <taxon>Hydrococcus</taxon>
    </lineage>
</organism>